<keyword evidence="1" id="KW-0732">Signal</keyword>
<feature type="signal peptide" evidence="1">
    <location>
        <begin position="1"/>
        <end position="25"/>
    </location>
</feature>
<evidence type="ECO:0008006" key="4">
    <source>
        <dbReference type="Google" id="ProtNLM"/>
    </source>
</evidence>
<evidence type="ECO:0000313" key="2">
    <source>
        <dbReference type="EMBL" id="EYB97419.1"/>
    </source>
</evidence>
<comment type="caution">
    <text evidence="2">The sequence shown here is derived from an EMBL/GenBank/DDBJ whole genome shotgun (WGS) entry which is preliminary data.</text>
</comment>
<gene>
    <name evidence="2" type="primary">Acey_s0141.g2261</name>
    <name evidence="2" type="ORF">Y032_0141g2261</name>
</gene>
<organism evidence="2 3">
    <name type="scientific">Ancylostoma ceylanicum</name>
    <dbReference type="NCBI Taxonomy" id="53326"/>
    <lineage>
        <taxon>Eukaryota</taxon>
        <taxon>Metazoa</taxon>
        <taxon>Ecdysozoa</taxon>
        <taxon>Nematoda</taxon>
        <taxon>Chromadorea</taxon>
        <taxon>Rhabditida</taxon>
        <taxon>Rhabditina</taxon>
        <taxon>Rhabditomorpha</taxon>
        <taxon>Strongyloidea</taxon>
        <taxon>Ancylostomatidae</taxon>
        <taxon>Ancylostomatinae</taxon>
        <taxon>Ancylostoma</taxon>
    </lineage>
</organism>
<proteinExistence type="predicted"/>
<name>A0A016T498_9BILA</name>
<protein>
    <recommendedName>
        <fullName evidence="4">Secreted protein</fullName>
    </recommendedName>
</protein>
<reference evidence="3" key="1">
    <citation type="journal article" date="2015" name="Nat. Genet.">
        <title>The genome and transcriptome of the zoonotic hookworm Ancylostoma ceylanicum identify infection-specific gene families.</title>
        <authorList>
            <person name="Schwarz E.M."/>
            <person name="Hu Y."/>
            <person name="Antoshechkin I."/>
            <person name="Miller M.M."/>
            <person name="Sternberg P.W."/>
            <person name="Aroian R.V."/>
        </authorList>
    </citation>
    <scope>NUCLEOTIDE SEQUENCE</scope>
    <source>
        <strain evidence="3">HY135</strain>
    </source>
</reference>
<accession>A0A016T498</accession>
<feature type="chain" id="PRO_5001487122" description="Secreted protein" evidence="1">
    <location>
        <begin position="26"/>
        <end position="91"/>
    </location>
</feature>
<keyword evidence="3" id="KW-1185">Reference proteome</keyword>
<dbReference type="EMBL" id="JARK01001477">
    <property type="protein sequence ID" value="EYB97419.1"/>
    <property type="molecule type" value="Genomic_DNA"/>
</dbReference>
<evidence type="ECO:0000256" key="1">
    <source>
        <dbReference type="SAM" id="SignalP"/>
    </source>
</evidence>
<dbReference type="Proteomes" id="UP000024635">
    <property type="component" value="Unassembled WGS sequence"/>
</dbReference>
<dbReference type="AlphaFoldDB" id="A0A016T498"/>
<evidence type="ECO:0000313" key="3">
    <source>
        <dbReference type="Proteomes" id="UP000024635"/>
    </source>
</evidence>
<sequence length="91" mass="10135">MVTNALCVLLVGNLTSSCLIASKEAVTISGDDISSFCHICYKFCSKHVFQRLKRYVRSHVVMGNASLHKSWCNLIGRGITGFILRLTRVNM</sequence>